<dbReference type="InterPro" id="IPR029058">
    <property type="entry name" value="AB_hydrolase_fold"/>
</dbReference>
<keyword evidence="2 3" id="KW-0378">Hydrolase</keyword>
<dbReference type="Pfam" id="PF00135">
    <property type="entry name" value="COesterase"/>
    <property type="match status" value="1"/>
</dbReference>
<comment type="caution">
    <text evidence="5">The sequence shown here is derived from an EMBL/GenBank/DDBJ whole genome shotgun (WGS) entry which is preliminary data.</text>
</comment>
<gene>
    <name evidence="5" type="ORF">IAA06_07145</name>
</gene>
<evidence type="ECO:0000313" key="6">
    <source>
        <dbReference type="Proteomes" id="UP000823842"/>
    </source>
</evidence>
<evidence type="ECO:0000256" key="1">
    <source>
        <dbReference type="ARBA" id="ARBA00005964"/>
    </source>
</evidence>
<sequence length="536" mass="60715">MRKTIRTPDYPIADTPDGKLHGFKLDEVYHFHGIRYAKAQRFEMPEPVKPWEGVKDAKAYGYICPLLPEKPHEEGDESGAPENSFEMPHVYWPMSENCQYLNVWTKHLNEDAKKPVLVWLHGGGFCAGSSIELPSYDGHNLADYGDVVVVNLNHRLNVIGFLDLSSFGEEYKYTGCLGMADIIEALRWVKRNIRAFGGDPDNVTIAGQSGGGGKVETLLQMLKADGLYAKAVIESGSMGETEVIWETEDSGRAQELGRQKLEEAKKGWQELGRRTVRELGLTKETLGHIRTVPYEKLAKAAQRAAVSLGRDTGMMMLSPSPVPGYYLGSYAFHGFREETENIPLLIGTTLGEFTFMHYLGNKDAYTEQQKKEILQKELGENTEEILKEFTRIYPDKDILYAMSVDTKFRRPAAAMARARSLASKAPVYVYQMNLIVPYMGGLALWHCGEIPFVFRNVEEERMLCTSDRVEKLQDETSKAWLNFMKTGSPSCEDLPWEPYTKEDRNIMFLDETCRMVKESDQRLLSLLSQIRPPFLA</sequence>
<dbReference type="PANTHER" id="PTHR11559">
    <property type="entry name" value="CARBOXYLESTERASE"/>
    <property type="match status" value="1"/>
</dbReference>
<organism evidence="5 6">
    <name type="scientific">Candidatus Blautia faecavium</name>
    <dbReference type="NCBI Taxonomy" id="2838487"/>
    <lineage>
        <taxon>Bacteria</taxon>
        <taxon>Bacillati</taxon>
        <taxon>Bacillota</taxon>
        <taxon>Clostridia</taxon>
        <taxon>Lachnospirales</taxon>
        <taxon>Lachnospiraceae</taxon>
        <taxon>Blautia</taxon>
    </lineage>
</organism>
<dbReference type="Gene3D" id="3.40.50.1820">
    <property type="entry name" value="alpha/beta hydrolase"/>
    <property type="match status" value="1"/>
</dbReference>
<proteinExistence type="inferred from homology"/>
<dbReference type="EMBL" id="DWYZ01000138">
    <property type="protein sequence ID" value="HJB28556.1"/>
    <property type="molecule type" value="Genomic_DNA"/>
</dbReference>
<evidence type="ECO:0000256" key="3">
    <source>
        <dbReference type="RuleBase" id="RU361235"/>
    </source>
</evidence>
<reference evidence="5" key="1">
    <citation type="journal article" date="2021" name="PeerJ">
        <title>Extensive microbial diversity within the chicken gut microbiome revealed by metagenomics and culture.</title>
        <authorList>
            <person name="Gilroy R."/>
            <person name="Ravi A."/>
            <person name="Getino M."/>
            <person name="Pursley I."/>
            <person name="Horton D.L."/>
            <person name="Alikhan N.F."/>
            <person name="Baker D."/>
            <person name="Gharbi K."/>
            <person name="Hall N."/>
            <person name="Watson M."/>
            <person name="Adriaenssens E.M."/>
            <person name="Foster-Nyarko E."/>
            <person name="Jarju S."/>
            <person name="Secka A."/>
            <person name="Antonio M."/>
            <person name="Oren A."/>
            <person name="Chaudhuri R.R."/>
            <person name="La Ragione R."/>
            <person name="Hildebrand F."/>
            <person name="Pallen M.J."/>
        </authorList>
    </citation>
    <scope>NUCLEOTIDE SEQUENCE</scope>
    <source>
        <strain evidence="5">ChiSjej1B19-5720</strain>
    </source>
</reference>
<feature type="domain" description="Carboxylesterase type B" evidence="4">
    <location>
        <begin position="11"/>
        <end position="515"/>
    </location>
</feature>
<dbReference type="PROSITE" id="PS00122">
    <property type="entry name" value="CARBOXYLESTERASE_B_1"/>
    <property type="match status" value="1"/>
</dbReference>
<dbReference type="InterPro" id="IPR002018">
    <property type="entry name" value="CarbesteraseB"/>
</dbReference>
<name>A0A9D2LSY1_9FIRM</name>
<dbReference type="EC" id="3.1.1.-" evidence="3"/>
<reference evidence="5" key="2">
    <citation type="submission" date="2021-04" db="EMBL/GenBank/DDBJ databases">
        <authorList>
            <person name="Gilroy R."/>
        </authorList>
    </citation>
    <scope>NUCLEOTIDE SEQUENCE</scope>
    <source>
        <strain evidence="5">ChiSjej1B19-5720</strain>
    </source>
</reference>
<evidence type="ECO:0000313" key="5">
    <source>
        <dbReference type="EMBL" id="HJB28556.1"/>
    </source>
</evidence>
<evidence type="ECO:0000259" key="4">
    <source>
        <dbReference type="Pfam" id="PF00135"/>
    </source>
</evidence>
<accession>A0A9D2LSY1</accession>
<dbReference type="InterPro" id="IPR019826">
    <property type="entry name" value="Carboxylesterase_B_AS"/>
</dbReference>
<dbReference type="GO" id="GO:0016787">
    <property type="term" value="F:hydrolase activity"/>
    <property type="evidence" value="ECO:0007669"/>
    <property type="project" value="UniProtKB-KW"/>
</dbReference>
<dbReference type="InterPro" id="IPR050309">
    <property type="entry name" value="Type-B_Carboxylest/Lipase"/>
</dbReference>
<evidence type="ECO:0000256" key="2">
    <source>
        <dbReference type="ARBA" id="ARBA00022801"/>
    </source>
</evidence>
<dbReference type="AlphaFoldDB" id="A0A9D2LSY1"/>
<protein>
    <recommendedName>
        <fullName evidence="3">Carboxylic ester hydrolase</fullName>
        <ecNumber evidence="3">3.1.1.-</ecNumber>
    </recommendedName>
</protein>
<comment type="similarity">
    <text evidence="1 3">Belongs to the type-B carboxylesterase/lipase family.</text>
</comment>
<dbReference type="Proteomes" id="UP000823842">
    <property type="component" value="Unassembled WGS sequence"/>
</dbReference>
<dbReference type="SUPFAM" id="SSF53474">
    <property type="entry name" value="alpha/beta-Hydrolases"/>
    <property type="match status" value="1"/>
</dbReference>